<dbReference type="EMBL" id="KQ090090">
    <property type="protein sequence ID" value="KMT11729.1"/>
    <property type="molecule type" value="Genomic_DNA"/>
</dbReference>
<proteinExistence type="predicted"/>
<dbReference type="PANTHER" id="PTHR35696:SF1">
    <property type="entry name" value="ELECTRON CARRIER_IRON ION-BINDING PROTEIN"/>
    <property type="match status" value="1"/>
</dbReference>
<reference evidence="2 3" key="1">
    <citation type="journal article" date="2014" name="Nature">
        <title>The genome of the recently domesticated crop plant sugar beet (Beta vulgaris).</title>
        <authorList>
            <person name="Dohm J.C."/>
            <person name="Minoche A.E."/>
            <person name="Holtgrawe D."/>
            <person name="Capella-Gutierrez S."/>
            <person name="Zakrzewski F."/>
            <person name="Tafer H."/>
            <person name="Rupp O."/>
            <person name="Sorensen T.R."/>
            <person name="Stracke R."/>
            <person name="Reinhardt R."/>
            <person name="Goesmann A."/>
            <person name="Kraft T."/>
            <person name="Schulz B."/>
            <person name="Stadler P.F."/>
            <person name="Schmidt T."/>
            <person name="Gabaldon T."/>
            <person name="Lehrach H."/>
            <person name="Weisshaar B."/>
            <person name="Himmelbauer H."/>
        </authorList>
    </citation>
    <scope>NUCLEOTIDE SEQUENCE [LARGE SCALE GENOMIC DNA]</scope>
    <source>
        <tissue evidence="2">Taproot</tissue>
    </source>
</reference>
<evidence type="ECO:0000256" key="1">
    <source>
        <dbReference type="SAM" id="MobiDB-lite"/>
    </source>
</evidence>
<accession>A0A0J8CHZ3</accession>
<dbReference type="OMA" id="YSFPKLW"/>
<dbReference type="Proteomes" id="UP000035740">
    <property type="component" value="Chromosome 5"/>
</dbReference>
<dbReference type="Gramene" id="KMT11729">
    <property type="protein sequence ID" value="KMT11729"/>
    <property type="gene ID" value="BVRB_5g105650"/>
</dbReference>
<keyword evidence="3" id="KW-1185">Reference proteome</keyword>
<feature type="compositionally biased region" description="Polar residues" evidence="1">
    <location>
        <begin position="1"/>
        <end position="23"/>
    </location>
</feature>
<dbReference type="OrthoDB" id="1915989at2759"/>
<dbReference type="eggNOG" id="ENOG502QUR3">
    <property type="taxonomic scope" value="Eukaryota"/>
</dbReference>
<dbReference type="PANTHER" id="PTHR35696">
    <property type="entry name" value="ELECTRON CARRIER/IRON ION-BINDING PROTEIN"/>
    <property type="match status" value="1"/>
</dbReference>
<feature type="region of interest" description="Disordered" evidence="1">
    <location>
        <begin position="102"/>
        <end position="131"/>
    </location>
</feature>
<organism evidence="2 3">
    <name type="scientific">Beta vulgaris subsp. vulgaris</name>
    <name type="common">Beet</name>
    <dbReference type="NCBI Taxonomy" id="3555"/>
    <lineage>
        <taxon>Eukaryota</taxon>
        <taxon>Viridiplantae</taxon>
        <taxon>Streptophyta</taxon>
        <taxon>Embryophyta</taxon>
        <taxon>Tracheophyta</taxon>
        <taxon>Spermatophyta</taxon>
        <taxon>Magnoliopsida</taxon>
        <taxon>eudicotyledons</taxon>
        <taxon>Gunneridae</taxon>
        <taxon>Pentapetalae</taxon>
        <taxon>Caryophyllales</taxon>
        <taxon>Chenopodiaceae</taxon>
        <taxon>Betoideae</taxon>
        <taxon>Beta</taxon>
    </lineage>
</organism>
<feature type="compositionally biased region" description="Low complexity" evidence="1">
    <location>
        <begin position="32"/>
        <end position="44"/>
    </location>
</feature>
<dbReference type="AlphaFoldDB" id="A0A0J8CHZ3"/>
<evidence type="ECO:0000313" key="3">
    <source>
        <dbReference type="Proteomes" id="UP000035740"/>
    </source>
</evidence>
<sequence length="386" mass="42861">MAATTSSPVLSNNGSEASGNTGISSPPPSSTTPPSTVKSPSLPTILLQRPEPPKNLRGLNKPKCIKCGNVARSRCPYQSCKSCCSKAQNPCHIHVLKQNSTLADRGASSNSTIPEQQPNEVAASGPQSKATSLRQLSSTFSQFNNVHIPRSRKPLTRKEALTVNEWRFAKLKEYKERNVEAENEAFDRYMQNIGLLEEVFDVNSERTDENVSGMSNPPTTSGEKMEIISETKVMLRSNPERINTFRKRIRQTIDQGLRKFQTNDLVDGPSNLDDEDDMTPKTATSMRAGKTSALAELNFKLNRARNEEDLKLCVEMRSNILGQQNLTLGQRAENAEVLEKQTVRNHLPSTQESDVSLKLVKTTEIDQDLLNSMDSHFSSLEEIEDL</sequence>
<dbReference type="KEGG" id="bvg:104892884"/>
<gene>
    <name evidence="2" type="ORF">BVRB_5g105650</name>
</gene>
<feature type="region of interest" description="Disordered" evidence="1">
    <location>
        <begin position="1"/>
        <end position="61"/>
    </location>
</feature>
<evidence type="ECO:0000313" key="2">
    <source>
        <dbReference type="EMBL" id="KMT11729.1"/>
    </source>
</evidence>
<dbReference type="Pfam" id="PF05142">
    <property type="entry name" value="DUF702"/>
    <property type="match status" value="1"/>
</dbReference>
<protein>
    <submittedName>
        <fullName evidence="2">Uncharacterized protein</fullName>
    </submittedName>
</protein>
<name>A0A0J8CHZ3_BETVV</name>